<reference evidence="3 4" key="1">
    <citation type="submission" date="2016-10" db="EMBL/GenBank/DDBJ databases">
        <authorList>
            <person name="de Groot N.N."/>
        </authorList>
    </citation>
    <scope>NUCLEOTIDE SEQUENCE [LARGE SCALE GENOMIC DNA]</scope>
    <source>
        <strain evidence="3 4">DSM 2895</strain>
    </source>
</reference>
<dbReference type="GeneID" id="42307228"/>
<dbReference type="RefSeq" id="WP_052520356.1">
    <property type="nucleotide sequence ID" value="NZ_BJOA01000163.1"/>
</dbReference>
<evidence type="ECO:0000313" key="4">
    <source>
        <dbReference type="Proteomes" id="UP000182836"/>
    </source>
</evidence>
<dbReference type="OrthoDB" id="9794377at2"/>
<sequence>MGEHQTAQTGKWRGLRWLLLGVGVIFLLVYASGHVESYTEKTAYEQAIRSIKEQDWAKAQRQLQDADNTEDAHMLLKYVKAQREFAAAKAGNSDINRYAAALSELNDVPDTYRGDLHQDIMVLKREIRQAWQARLKQSQAERAKRQAPKVGMTEEEVRKSSWGEPKYINQTKTEKGVVEQWVYPAYQFVYLENGKVTIVRP</sequence>
<keyword evidence="2" id="KW-0812">Transmembrane</keyword>
<dbReference type="Proteomes" id="UP000182836">
    <property type="component" value="Unassembled WGS sequence"/>
</dbReference>
<proteinExistence type="predicted"/>
<feature type="region of interest" description="Disordered" evidence="1">
    <location>
        <begin position="139"/>
        <end position="158"/>
    </location>
</feature>
<accession>A0A0K2WB67</accession>
<organism evidence="3 4">
    <name type="scientific">Aneurinibacillus migulanus</name>
    <name type="common">Bacillus migulanus</name>
    <dbReference type="NCBI Taxonomy" id="47500"/>
    <lineage>
        <taxon>Bacteria</taxon>
        <taxon>Bacillati</taxon>
        <taxon>Bacillota</taxon>
        <taxon>Bacilli</taxon>
        <taxon>Bacillales</taxon>
        <taxon>Paenibacillaceae</taxon>
        <taxon>Aneurinibacillus group</taxon>
        <taxon>Aneurinibacillus</taxon>
    </lineage>
</organism>
<feature type="transmembrane region" description="Helical" evidence="2">
    <location>
        <begin position="15"/>
        <end position="33"/>
    </location>
</feature>
<gene>
    <name evidence="3" type="ORF">SAMN04487909_12013</name>
</gene>
<evidence type="ECO:0000256" key="2">
    <source>
        <dbReference type="SAM" id="Phobius"/>
    </source>
</evidence>
<dbReference type="EMBL" id="FNED01000020">
    <property type="protein sequence ID" value="SDJ53260.1"/>
    <property type="molecule type" value="Genomic_DNA"/>
</dbReference>
<keyword evidence="2" id="KW-1133">Transmembrane helix</keyword>
<protein>
    <submittedName>
        <fullName evidence="3">Uncharacterized protein</fullName>
    </submittedName>
</protein>
<dbReference type="AlphaFoldDB" id="A0A0K2WB67"/>
<evidence type="ECO:0000256" key="1">
    <source>
        <dbReference type="SAM" id="MobiDB-lite"/>
    </source>
</evidence>
<keyword evidence="2" id="KW-0472">Membrane</keyword>
<evidence type="ECO:0000313" key="3">
    <source>
        <dbReference type="EMBL" id="SDJ53260.1"/>
    </source>
</evidence>
<name>A0A0K2WB67_ANEMI</name>